<feature type="domain" description="Probable transposase IS891/IS1136/IS1341" evidence="9">
    <location>
        <begin position="216"/>
        <end position="321"/>
    </location>
</feature>
<organism evidence="12 13">
    <name type="scientific">Clostridium magnum DSM 2767</name>
    <dbReference type="NCBI Taxonomy" id="1121326"/>
    <lineage>
        <taxon>Bacteria</taxon>
        <taxon>Bacillati</taxon>
        <taxon>Bacillota</taxon>
        <taxon>Clostridia</taxon>
        <taxon>Eubacteriales</taxon>
        <taxon>Clostridiaceae</taxon>
        <taxon>Clostridium</taxon>
    </lineage>
</organism>
<dbReference type="STRING" id="1121326.CLMAG_57870"/>
<reference evidence="12 13" key="1">
    <citation type="submission" date="2016-04" db="EMBL/GenBank/DDBJ databases">
        <title>Genome sequence of Clostridium magnum DSM 2767.</title>
        <authorList>
            <person name="Poehlein A."/>
            <person name="Uhlig R."/>
            <person name="Fischer R."/>
            <person name="Bahl H."/>
            <person name="Daniel R."/>
        </authorList>
    </citation>
    <scope>NUCLEOTIDE SEQUENCE [LARGE SCALE GENOMIC DNA]</scope>
    <source>
        <strain evidence="12 13">DSM 2767</strain>
    </source>
</reference>
<dbReference type="OrthoDB" id="1551477at2"/>
<keyword evidence="6" id="KW-0238">DNA-binding</keyword>
<keyword evidence="8" id="KW-0175">Coiled coil</keyword>
<dbReference type="GO" id="GO:0046872">
    <property type="term" value="F:metal ion binding"/>
    <property type="evidence" value="ECO:0007669"/>
    <property type="project" value="UniProtKB-KW"/>
</dbReference>
<name>A0A162QRV5_9CLOT</name>
<evidence type="ECO:0000313" key="12">
    <source>
        <dbReference type="EMBL" id="KZL88883.1"/>
    </source>
</evidence>
<dbReference type="NCBIfam" id="NF040570">
    <property type="entry name" value="guided_TnpB"/>
    <property type="match status" value="1"/>
</dbReference>
<comment type="similarity">
    <text evidence="2">In the N-terminal section; belongs to the transposase 2 family.</text>
</comment>
<evidence type="ECO:0000256" key="1">
    <source>
        <dbReference type="ARBA" id="ARBA00008761"/>
    </source>
</evidence>
<dbReference type="Pfam" id="PF12323">
    <property type="entry name" value="HTH_OrfB_IS605"/>
    <property type="match status" value="1"/>
</dbReference>
<keyword evidence="3" id="KW-0815">Transposition</keyword>
<dbReference type="Pfam" id="PF01385">
    <property type="entry name" value="OrfB_IS605"/>
    <property type="match status" value="1"/>
</dbReference>
<evidence type="ECO:0000259" key="11">
    <source>
        <dbReference type="Pfam" id="PF12323"/>
    </source>
</evidence>
<evidence type="ECO:0000256" key="2">
    <source>
        <dbReference type="ARBA" id="ARBA00011044"/>
    </source>
</evidence>
<dbReference type="GO" id="GO:0003677">
    <property type="term" value="F:DNA binding"/>
    <property type="evidence" value="ECO:0007669"/>
    <property type="project" value="UniProtKB-KW"/>
</dbReference>
<dbReference type="InterPro" id="IPR021027">
    <property type="entry name" value="Transposase_put_HTH"/>
</dbReference>
<dbReference type="NCBIfam" id="TIGR01766">
    <property type="entry name" value="IS200/IS605 family accessory protein TnpB-like domain"/>
    <property type="match status" value="1"/>
</dbReference>
<sequence length="411" mass="47669">MGKRLTVKQKNELLEAEDKQILNYGIRIHIMPNGEQATQIHKTFGCSRFVYNKYLADRQEYYKVNKKTLYVNDYKKNVLNPLKKTEKFSFLKEVDKFSLESAVENVEIAYKRFFNKQSKYPKLKTKKDTKKTYSTYFTNDNIKINLDSQTIQLPKLGEVNFSIPKGKNKGKFNNLGSHSVKITKATIGQVGSNYFVSLCIEETISKIKQINTKDIDLTKVCGVDLGLKHLAIVSNGIITIKYENHKYLTKSEKRLKNLQRRLSKMIKGSKNYEKMKLKINELYSYTANCRKDYAHKLSRKIVNENQVVVLEDLNIKGMIKNRKLAKAIADTGWYQLITFIKYKAEWEGKKFIQVDKFFASSKLCNVCGDKKIMLTLNERKWVCSSCHTVHDRDENASLNLRAEGIRLLEVA</sequence>
<proteinExistence type="inferred from homology"/>
<dbReference type="Proteomes" id="UP000076603">
    <property type="component" value="Unassembled WGS sequence"/>
</dbReference>
<dbReference type="InterPro" id="IPR010095">
    <property type="entry name" value="Cas12f1-like_TNB"/>
</dbReference>
<evidence type="ECO:0000259" key="10">
    <source>
        <dbReference type="Pfam" id="PF07282"/>
    </source>
</evidence>
<dbReference type="PATRIC" id="fig|1121326.3.peg.5847"/>
<feature type="coiled-coil region" evidence="8">
    <location>
        <begin position="248"/>
        <end position="275"/>
    </location>
</feature>
<keyword evidence="13" id="KW-1185">Reference proteome</keyword>
<dbReference type="Pfam" id="PF07282">
    <property type="entry name" value="Cas12f1-like_TNB"/>
    <property type="match status" value="1"/>
</dbReference>
<evidence type="ECO:0000256" key="3">
    <source>
        <dbReference type="ARBA" id="ARBA00022578"/>
    </source>
</evidence>
<evidence type="ECO:0000256" key="7">
    <source>
        <dbReference type="ARBA" id="ARBA00023172"/>
    </source>
</evidence>
<keyword evidence="4" id="KW-0479">Metal-binding</keyword>
<keyword evidence="7" id="KW-0233">DNA recombination</keyword>
<comment type="similarity">
    <text evidence="1">In the C-terminal section; belongs to the transposase 35 family.</text>
</comment>
<evidence type="ECO:0000256" key="5">
    <source>
        <dbReference type="ARBA" id="ARBA00022833"/>
    </source>
</evidence>
<dbReference type="RefSeq" id="WP_082832124.1">
    <property type="nucleotide sequence ID" value="NZ_FQXL01000030.1"/>
</dbReference>
<feature type="domain" description="Transposase putative helix-turn-helix" evidence="11">
    <location>
        <begin position="25"/>
        <end position="67"/>
    </location>
</feature>
<evidence type="ECO:0000259" key="9">
    <source>
        <dbReference type="Pfam" id="PF01385"/>
    </source>
</evidence>
<dbReference type="PANTHER" id="PTHR30405:SF25">
    <property type="entry name" value="RNA-GUIDED DNA ENDONUCLEASE INSQ-RELATED"/>
    <property type="match status" value="1"/>
</dbReference>
<protein>
    <submittedName>
        <fullName evidence="12">Putative transposase</fullName>
    </submittedName>
</protein>
<dbReference type="GO" id="GO:0006310">
    <property type="term" value="P:DNA recombination"/>
    <property type="evidence" value="ECO:0007669"/>
    <property type="project" value="UniProtKB-KW"/>
</dbReference>
<feature type="domain" description="Cas12f1-like TNB" evidence="10">
    <location>
        <begin position="333"/>
        <end position="400"/>
    </location>
</feature>
<dbReference type="InterPro" id="IPR001959">
    <property type="entry name" value="Transposase"/>
</dbReference>
<accession>A0A162QRV5</accession>
<keyword evidence="5" id="KW-0862">Zinc</keyword>
<comment type="caution">
    <text evidence="12">The sequence shown here is derived from an EMBL/GenBank/DDBJ whole genome shotgun (WGS) entry which is preliminary data.</text>
</comment>
<dbReference type="PANTHER" id="PTHR30405">
    <property type="entry name" value="TRANSPOSASE"/>
    <property type="match status" value="1"/>
</dbReference>
<evidence type="ECO:0000256" key="6">
    <source>
        <dbReference type="ARBA" id="ARBA00023125"/>
    </source>
</evidence>
<dbReference type="InterPro" id="IPR051399">
    <property type="entry name" value="RNA-guided_DNA_endo/Transpos"/>
</dbReference>
<gene>
    <name evidence="12" type="ORF">CLMAG_57870</name>
</gene>
<evidence type="ECO:0000256" key="4">
    <source>
        <dbReference type="ARBA" id="ARBA00022723"/>
    </source>
</evidence>
<evidence type="ECO:0000256" key="8">
    <source>
        <dbReference type="SAM" id="Coils"/>
    </source>
</evidence>
<evidence type="ECO:0000313" key="13">
    <source>
        <dbReference type="Proteomes" id="UP000076603"/>
    </source>
</evidence>
<dbReference type="EMBL" id="LWAE01000013">
    <property type="protein sequence ID" value="KZL88883.1"/>
    <property type="molecule type" value="Genomic_DNA"/>
</dbReference>
<dbReference type="AlphaFoldDB" id="A0A162QRV5"/>
<dbReference type="GO" id="GO:0032196">
    <property type="term" value="P:transposition"/>
    <property type="evidence" value="ECO:0007669"/>
    <property type="project" value="UniProtKB-KW"/>
</dbReference>